<dbReference type="EMBL" id="DTLI01000063">
    <property type="protein sequence ID" value="HHS51729.1"/>
    <property type="molecule type" value="Genomic_DNA"/>
</dbReference>
<accession>A0A7C6A915</accession>
<protein>
    <submittedName>
        <fullName evidence="1">Uncharacterized protein</fullName>
    </submittedName>
</protein>
<comment type="caution">
    <text evidence="1">The sequence shown here is derived from an EMBL/GenBank/DDBJ whole genome shotgun (WGS) entry which is preliminary data.</text>
</comment>
<dbReference type="AlphaFoldDB" id="A0A7C6A915"/>
<organism evidence="1">
    <name type="scientific">candidate division WOR-3 bacterium</name>
    <dbReference type="NCBI Taxonomy" id="2052148"/>
    <lineage>
        <taxon>Bacteria</taxon>
        <taxon>Bacteria division WOR-3</taxon>
    </lineage>
</organism>
<gene>
    <name evidence="1" type="ORF">ENW73_02520</name>
</gene>
<proteinExistence type="predicted"/>
<sequence length="116" mass="13598">MEGFHRLEWMDYYVTEKAPGVYLLSNDGEVVLEIGRSDIDVGQELKALVSTVRGIDSKYAYFWFSYANSPFEAFNLHCKLWHRFRRDNFDTHPRPPQGESWPCPVDGCQFNMNNEI</sequence>
<reference evidence="1" key="1">
    <citation type="journal article" date="2020" name="mSystems">
        <title>Genome- and Community-Level Interaction Insights into Carbon Utilization and Element Cycling Functions of Hydrothermarchaeota in Hydrothermal Sediment.</title>
        <authorList>
            <person name="Zhou Z."/>
            <person name="Liu Y."/>
            <person name="Xu W."/>
            <person name="Pan J."/>
            <person name="Luo Z.H."/>
            <person name="Li M."/>
        </authorList>
    </citation>
    <scope>NUCLEOTIDE SEQUENCE [LARGE SCALE GENOMIC DNA]</scope>
    <source>
        <strain evidence="1">SpSt-876</strain>
    </source>
</reference>
<evidence type="ECO:0000313" key="1">
    <source>
        <dbReference type="EMBL" id="HHS51729.1"/>
    </source>
</evidence>
<name>A0A7C6A915_UNCW3</name>